<dbReference type="OrthoDB" id="10250282at2759"/>
<dbReference type="PANTHER" id="PTHR10609">
    <property type="entry name" value="BIOTINIDASE-RELATED"/>
    <property type="match status" value="1"/>
</dbReference>
<evidence type="ECO:0000313" key="2">
    <source>
        <dbReference type="Proteomes" id="UP000287033"/>
    </source>
</evidence>
<keyword evidence="2" id="KW-1185">Reference proteome</keyword>
<dbReference type="Gene3D" id="3.60.110.10">
    <property type="entry name" value="Carbon-nitrogen hydrolase"/>
    <property type="match status" value="1"/>
</dbReference>
<proteinExistence type="predicted"/>
<organism evidence="1 2">
    <name type="scientific">Chiloscyllium punctatum</name>
    <name type="common">Brownbanded bambooshark</name>
    <name type="synonym">Hemiscyllium punctatum</name>
    <dbReference type="NCBI Taxonomy" id="137246"/>
    <lineage>
        <taxon>Eukaryota</taxon>
        <taxon>Metazoa</taxon>
        <taxon>Chordata</taxon>
        <taxon>Craniata</taxon>
        <taxon>Vertebrata</taxon>
        <taxon>Chondrichthyes</taxon>
        <taxon>Elasmobranchii</taxon>
        <taxon>Galeomorphii</taxon>
        <taxon>Galeoidea</taxon>
        <taxon>Orectolobiformes</taxon>
        <taxon>Hemiscylliidae</taxon>
        <taxon>Chiloscyllium</taxon>
    </lineage>
</organism>
<dbReference type="EMBL" id="BEZZ01000013">
    <property type="protein sequence ID" value="GCC22539.1"/>
    <property type="molecule type" value="Genomic_DNA"/>
</dbReference>
<evidence type="ECO:0000313" key="1">
    <source>
        <dbReference type="EMBL" id="GCC22539.1"/>
    </source>
</evidence>
<dbReference type="InterPro" id="IPR036526">
    <property type="entry name" value="C-N_Hydrolase_sf"/>
</dbReference>
<dbReference type="Proteomes" id="UP000287033">
    <property type="component" value="Unassembled WGS sequence"/>
</dbReference>
<dbReference type="SUPFAM" id="SSF56317">
    <property type="entry name" value="Carbon-nitrogen hydrolase"/>
    <property type="match status" value="1"/>
</dbReference>
<reference evidence="1 2" key="1">
    <citation type="journal article" date="2018" name="Nat. Ecol. Evol.">
        <title>Shark genomes provide insights into elasmobranch evolution and the origin of vertebrates.</title>
        <authorList>
            <person name="Hara Y"/>
            <person name="Yamaguchi K"/>
            <person name="Onimaru K"/>
            <person name="Kadota M"/>
            <person name="Koyanagi M"/>
            <person name="Keeley SD"/>
            <person name="Tatsumi K"/>
            <person name="Tanaka K"/>
            <person name="Motone F"/>
            <person name="Kageyama Y"/>
            <person name="Nozu R"/>
            <person name="Adachi N"/>
            <person name="Nishimura O"/>
            <person name="Nakagawa R"/>
            <person name="Tanegashima C"/>
            <person name="Kiyatake I"/>
            <person name="Matsumoto R"/>
            <person name="Murakumo K"/>
            <person name="Nishida K"/>
            <person name="Terakita A"/>
            <person name="Kuratani S"/>
            <person name="Sato K"/>
            <person name="Hyodo S Kuraku.S."/>
        </authorList>
    </citation>
    <scope>NUCLEOTIDE SEQUENCE [LARGE SCALE GENOMIC DNA]</scope>
</reference>
<evidence type="ECO:0008006" key="3">
    <source>
        <dbReference type="Google" id="ProtNLM"/>
    </source>
</evidence>
<dbReference type="InterPro" id="IPR040154">
    <property type="entry name" value="Biotinidase/VNN"/>
</dbReference>
<gene>
    <name evidence="1" type="ORF">chiPu_0000927</name>
</gene>
<dbReference type="PANTHER" id="PTHR10609:SF14">
    <property type="entry name" value="BIOTINIDASE"/>
    <property type="match status" value="1"/>
</dbReference>
<name>A0A401RWR7_CHIPU</name>
<comment type="caution">
    <text evidence="1">The sequence shown here is derived from an EMBL/GenBank/DDBJ whole genome shotgun (WGS) entry which is preliminary data.</text>
</comment>
<dbReference type="AlphaFoldDB" id="A0A401RWR7"/>
<dbReference type="STRING" id="137246.A0A401RWR7"/>
<protein>
    <recommendedName>
        <fullName evidence="3">CN hydrolase domain-containing protein</fullName>
    </recommendedName>
</protein>
<accession>A0A401RWR7</accession>
<sequence>MKKNLDIYQEQVFAASKQGAKIIVFPEDGLQGFQFNRTSIFPYLEPIPDPNVVHWNPCLHPTVYNGTEVGAVQRSTCYIL</sequence>